<evidence type="ECO:0000313" key="4">
    <source>
        <dbReference type="Proteomes" id="UP000309544"/>
    </source>
</evidence>
<evidence type="ECO:0000313" key="3">
    <source>
        <dbReference type="EMBL" id="TNJ36490.1"/>
    </source>
</evidence>
<keyword evidence="4" id="KW-1185">Reference proteome</keyword>
<dbReference type="EMBL" id="VDCI01000005">
    <property type="protein sequence ID" value="TNJ36490.1"/>
    <property type="molecule type" value="Genomic_DNA"/>
</dbReference>
<dbReference type="GO" id="GO:0009244">
    <property type="term" value="P:lipopolysaccharide core region biosynthetic process"/>
    <property type="evidence" value="ECO:0007669"/>
    <property type="project" value="TreeGrafter"/>
</dbReference>
<dbReference type="PANTHER" id="PTHR30160:SF1">
    <property type="entry name" value="LIPOPOLYSACCHARIDE 1,2-N-ACETYLGLUCOSAMINETRANSFERASE-RELATED"/>
    <property type="match status" value="1"/>
</dbReference>
<dbReference type="Pfam" id="PF01075">
    <property type="entry name" value="Glyco_transf_9"/>
    <property type="match status" value="1"/>
</dbReference>
<keyword evidence="2 3" id="KW-0808">Transferase</keyword>
<comment type="caution">
    <text evidence="3">The sequence shown here is derived from an EMBL/GenBank/DDBJ whole genome shotgun (WGS) entry which is preliminary data.</text>
</comment>
<dbReference type="CDD" id="cd03789">
    <property type="entry name" value="GT9_LPS_heptosyltransferase"/>
    <property type="match status" value="1"/>
</dbReference>
<gene>
    <name evidence="3" type="ORF">FGF68_07085</name>
</gene>
<dbReference type="GO" id="GO:0005829">
    <property type="term" value="C:cytosol"/>
    <property type="evidence" value="ECO:0007669"/>
    <property type="project" value="TreeGrafter"/>
</dbReference>
<organism evidence="3 4">
    <name type="scientific">Prosthecochloris vibrioformis</name>
    <name type="common">Chlorobium vibrioforme</name>
    <dbReference type="NCBI Taxonomy" id="1098"/>
    <lineage>
        <taxon>Bacteria</taxon>
        <taxon>Pseudomonadati</taxon>
        <taxon>Chlorobiota</taxon>
        <taxon>Chlorobiia</taxon>
        <taxon>Chlorobiales</taxon>
        <taxon>Chlorobiaceae</taxon>
        <taxon>Prosthecochloris</taxon>
    </lineage>
</organism>
<dbReference type="InterPro" id="IPR051199">
    <property type="entry name" value="LPS_LOS_Heptosyltrfase"/>
</dbReference>
<evidence type="ECO:0000256" key="1">
    <source>
        <dbReference type="ARBA" id="ARBA00022676"/>
    </source>
</evidence>
<dbReference type="InterPro" id="IPR002201">
    <property type="entry name" value="Glyco_trans_9"/>
</dbReference>
<dbReference type="PANTHER" id="PTHR30160">
    <property type="entry name" value="TETRAACYLDISACCHARIDE 4'-KINASE-RELATED"/>
    <property type="match status" value="1"/>
</dbReference>
<protein>
    <submittedName>
        <fullName evidence="3">Glycosyltransferase family 9 protein</fullName>
    </submittedName>
</protein>
<dbReference type="Proteomes" id="UP000309544">
    <property type="component" value="Unassembled WGS sequence"/>
</dbReference>
<dbReference type="Gene3D" id="3.40.50.2000">
    <property type="entry name" value="Glycogen Phosphorylase B"/>
    <property type="match status" value="2"/>
</dbReference>
<accession>A0A5C4RZD5</accession>
<reference evidence="3 4" key="1">
    <citation type="submission" date="2019-05" db="EMBL/GenBank/DDBJ databases">
        <title>Draft Whole-Genome sequence of the green sulfur bacterium Prosthecochloris vibrioformis DSM 260.</title>
        <authorList>
            <person name="Meyer T.E."/>
            <person name="Kyndt J.A."/>
        </authorList>
    </citation>
    <scope>NUCLEOTIDE SEQUENCE [LARGE SCALE GENOMIC DNA]</scope>
    <source>
        <strain evidence="3 4">DSM 260</strain>
    </source>
</reference>
<dbReference type="GO" id="GO:0008713">
    <property type="term" value="F:ADP-heptose-lipopolysaccharide heptosyltransferase activity"/>
    <property type="evidence" value="ECO:0007669"/>
    <property type="project" value="TreeGrafter"/>
</dbReference>
<dbReference type="RefSeq" id="WP_068866003.1">
    <property type="nucleotide sequence ID" value="NZ_VDCI01000005.1"/>
</dbReference>
<proteinExistence type="predicted"/>
<keyword evidence="1" id="KW-0328">Glycosyltransferase</keyword>
<sequence length="331" mass="36834">MSSPGRILVIRLSSIGDIILTTPVLRRLATRFPGARIDYCTKPTFLSLLQHSGLRGRLYSTEQLPEGPYDLVLDLQNNIRSRRITRSLKVSRIIRYHKQNWKKLLLVQLKLNLFRKDESVVDRYQAGLAGYGIGDDGKGCELTPSSDDRERALAVLGEAGTKTLAVCFGAKHMTKRYPPRDFAAIIEQLHSRLSIRVLLLGGSEDSPFAREIMDGLSPEAASSTMDLSGSCSLMQTAALLERCNAVLTNDTGLMHMASAFHHKLFVIFGSSVREFGFLPYQVESQLFEVEGLRCRPCSHIGRQSCPKGHFRCMRDIPQTAIVAALLDELSP</sequence>
<dbReference type="AlphaFoldDB" id="A0A5C4RZD5"/>
<dbReference type="SUPFAM" id="SSF53756">
    <property type="entry name" value="UDP-Glycosyltransferase/glycogen phosphorylase"/>
    <property type="match status" value="1"/>
</dbReference>
<name>A0A5C4RZD5_PROVB</name>
<evidence type="ECO:0000256" key="2">
    <source>
        <dbReference type="ARBA" id="ARBA00022679"/>
    </source>
</evidence>